<evidence type="ECO:0000259" key="10">
    <source>
        <dbReference type="PROSITE" id="PS51918"/>
    </source>
</evidence>
<evidence type="ECO:0000256" key="9">
    <source>
        <dbReference type="RuleBase" id="RU364116"/>
    </source>
</evidence>
<dbReference type="CDD" id="cd01335">
    <property type="entry name" value="Radical_SAM"/>
    <property type="match status" value="1"/>
</dbReference>
<dbReference type="NCBIfam" id="TIGR00539">
    <property type="entry name" value="hemN_rel"/>
    <property type="match status" value="1"/>
</dbReference>
<evidence type="ECO:0000313" key="12">
    <source>
        <dbReference type="Proteomes" id="UP000263486"/>
    </source>
</evidence>
<keyword evidence="12" id="KW-1185">Reference proteome</keyword>
<protein>
    <recommendedName>
        <fullName evidence="2 9">Heme chaperone HemW</fullName>
    </recommendedName>
</protein>
<accession>A0ABX9KL53</accession>
<keyword evidence="9" id="KW-0963">Cytoplasm</keyword>
<dbReference type="SFLD" id="SFLDF00562">
    <property type="entry name" value="HemN-like__clustered_with_heat"/>
    <property type="match status" value="1"/>
</dbReference>
<evidence type="ECO:0000256" key="5">
    <source>
        <dbReference type="ARBA" id="ARBA00022723"/>
    </source>
</evidence>
<dbReference type="InterPro" id="IPR058240">
    <property type="entry name" value="rSAM_sf"/>
</dbReference>
<dbReference type="SUPFAM" id="SSF102114">
    <property type="entry name" value="Radical SAM enzymes"/>
    <property type="match status" value="1"/>
</dbReference>
<dbReference type="SFLD" id="SFLDG01082">
    <property type="entry name" value="B12-binding_domain_containing"/>
    <property type="match status" value="1"/>
</dbReference>
<keyword evidence="6 9" id="KW-0408">Iron</keyword>
<comment type="function">
    <text evidence="9">Probably acts as a heme chaperone, transferring heme to an unknown acceptor. Binds one molecule of heme per monomer, possibly covalently. Binds 1 [4Fe-4S] cluster. The cluster is coordinated with 3 cysteines and an exchangeable S-adenosyl-L-methionine.</text>
</comment>
<dbReference type="Pfam" id="PF04055">
    <property type="entry name" value="Radical_SAM"/>
    <property type="match status" value="1"/>
</dbReference>
<evidence type="ECO:0000256" key="4">
    <source>
        <dbReference type="ARBA" id="ARBA00022691"/>
    </source>
</evidence>
<dbReference type="SFLD" id="SFLDG01065">
    <property type="entry name" value="anaerobic_coproporphyrinogen-I"/>
    <property type="match status" value="1"/>
</dbReference>
<evidence type="ECO:0000313" key="11">
    <source>
        <dbReference type="EMBL" id="REI43174.1"/>
    </source>
</evidence>
<dbReference type="InterPro" id="IPR006638">
    <property type="entry name" value="Elp3/MiaA/NifB-like_rSAM"/>
</dbReference>
<dbReference type="SMART" id="SM00729">
    <property type="entry name" value="Elp3"/>
    <property type="match status" value="1"/>
</dbReference>
<evidence type="ECO:0000256" key="2">
    <source>
        <dbReference type="ARBA" id="ARBA00017228"/>
    </source>
</evidence>
<evidence type="ECO:0000256" key="8">
    <source>
        <dbReference type="ARBA" id="ARBA00023186"/>
    </source>
</evidence>
<keyword evidence="7 9" id="KW-0411">Iron-sulfur</keyword>
<keyword evidence="8 9" id="KW-0143">Chaperone</keyword>
<dbReference type="PANTHER" id="PTHR13932">
    <property type="entry name" value="COPROPORPHYRINIGEN III OXIDASE"/>
    <property type="match status" value="1"/>
</dbReference>
<dbReference type="EMBL" id="QUAJ01000001">
    <property type="protein sequence ID" value="REI43174.1"/>
    <property type="molecule type" value="Genomic_DNA"/>
</dbReference>
<dbReference type="RefSeq" id="WP_114640894.1">
    <property type="nucleotide sequence ID" value="NZ_JAACIO010000001.1"/>
</dbReference>
<dbReference type="SFLD" id="SFLDS00029">
    <property type="entry name" value="Radical_SAM"/>
    <property type="match status" value="1"/>
</dbReference>
<name>A0ABX9KL53_9FUSO</name>
<dbReference type="Proteomes" id="UP000263486">
    <property type="component" value="Unassembled WGS sequence"/>
</dbReference>
<gene>
    <name evidence="11" type="ORF">DYH56_00540</name>
</gene>
<dbReference type="InterPro" id="IPR013785">
    <property type="entry name" value="Aldolase_TIM"/>
</dbReference>
<evidence type="ECO:0000256" key="1">
    <source>
        <dbReference type="ARBA" id="ARBA00006100"/>
    </source>
</evidence>
<dbReference type="InterPro" id="IPR007197">
    <property type="entry name" value="rSAM"/>
</dbReference>
<keyword evidence="4 9" id="KW-0949">S-adenosyl-L-methionine</keyword>
<comment type="subcellular location">
    <subcellularLocation>
        <location evidence="9">Cytoplasm</location>
    </subcellularLocation>
</comment>
<dbReference type="SFLD" id="SFLDF00288">
    <property type="entry name" value="HemN-like__clustered_with_nucl"/>
    <property type="match status" value="1"/>
</dbReference>
<dbReference type="PROSITE" id="PS51918">
    <property type="entry name" value="RADICAL_SAM"/>
    <property type="match status" value="1"/>
</dbReference>
<keyword evidence="3 9" id="KW-0349">Heme</keyword>
<organism evidence="11 12">
    <name type="scientific">Psychrilyobacter piezotolerans</name>
    <dbReference type="NCBI Taxonomy" id="2293438"/>
    <lineage>
        <taxon>Bacteria</taxon>
        <taxon>Fusobacteriati</taxon>
        <taxon>Fusobacteriota</taxon>
        <taxon>Fusobacteriia</taxon>
        <taxon>Fusobacteriales</taxon>
        <taxon>Fusobacteriaceae</taxon>
        <taxon>Psychrilyobacter</taxon>
    </lineage>
</organism>
<evidence type="ECO:0000256" key="7">
    <source>
        <dbReference type="ARBA" id="ARBA00023014"/>
    </source>
</evidence>
<feature type="domain" description="Radical SAM core" evidence="10">
    <location>
        <begin position="1"/>
        <end position="228"/>
    </location>
</feature>
<keyword evidence="9" id="KW-0004">4Fe-4S</keyword>
<evidence type="ECO:0000256" key="3">
    <source>
        <dbReference type="ARBA" id="ARBA00022617"/>
    </source>
</evidence>
<keyword evidence="5 9" id="KW-0479">Metal-binding</keyword>
<evidence type="ECO:0000256" key="6">
    <source>
        <dbReference type="ARBA" id="ARBA00023004"/>
    </source>
</evidence>
<comment type="similarity">
    <text evidence="1">Belongs to the anaerobic coproporphyrinogen-III oxidase family. HemW subfamily.</text>
</comment>
<dbReference type="InterPro" id="IPR004559">
    <property type="entry name" value="HemW-like"/>
</dbReference>
<comment type="caution">
    <text evidence="11">The sequence shown here is derived from an EMBL/GenBank/DDBJ whole genome shotgun (WGS) entry which is preliminary data.</text>
</comment>
<proteinExistence type="inferred from homology"/>
<dbReference type="InterPro" id="IPR034505">
    <property type="entry name" value="Coproporphyrinogen-III_oxidase"/>
</dbReference>
<sequence>MCDAIYIHIPFCVKKCGYCDFLSFSCEEKSKTDRIEYVEKLIEEIRLYPKLKYDTVYFGGGTPSLLEVEEIEKILEELAINEGAEITLEVNPQTVDMQKLEGLKKIGINRLSIGIQSFNDEKLKVLGRIHSKEIAIKTYNDARKAGFENISIDLIFATPDQTIEELEEDLDIVERLSPEHISIYSLIWEEGTKFMDLLDSGKLNPLDNALEAKMYELIIDRLKKIGYLHYEISNFAKKGYEGRHNSKYWKNIEYIGVGLGASGYYEGIRYKNQVELSDYYKKIDTAEKPLMEEEEVSDKDRIENYYILGLRLLNEGIEAENNLYFEKIKELCRKGYLKNEEGIYKLTSKGLMFANDVFVEIME</sequence>
<dbReference type="PANTHER" id="PTHR13932:SF5">
    <property type="entry name" value="RADICAL S-ADENOSYL METHIONINE DOMAIN-CONTAINING PROTEIN 1, MITOCHONDRIAL"/>
    <property type="match status" value="1"/>
</dbReference>
<reference evidence="11 12" key="1">
    <citation type="submission" date="2018-08" db="EMBL/GenBank/DDBJ databases">
        <title>Draft genome sequence of Psychrilyobacter sp. strain SD5 isolated from Black Sea water.</title>
        <authorList>
            <person name="Yadav S."/>
            <person name="Villanueva L."/>
            <person name="Damste J.S.S."/>
        </authorList>
    </citation>
    <scope>NUCLEOTIDE SEQUENCE [LARGE SCALE GENOMIC DNA]</scope>
    <source>
        <strain evidence="11 12">SD5</strain>
    </source>
</reference>
<dbReference type="Gene3D" id="3.20.20.70">
    <property type="entry name" value="Aldolase class I"/>
    <property type="match status" value="1"/>
</dbReference>